<name>A0A4P6JJR0_KTERU</name>
<evidence type="ECO:0000259" key="2">
    <source>
        <dbReference type="Pfam" id="PF09851"/>
    </source>
</evidence>
<feature type="transmembrane region" description="Helical" evidence="1">
    <location>
        <begin position="18"/>
        <end position="37"/>
    </location>
</feature>
<accession>A0A4P6JJR0</accession>
<keyword evidence="1" id="KW-1133">Transmembrane helix</keyword>
<dbReference type="InterPro" id="IPR018649">
    <property type="entry name" value="SHOCT"/>
</dbReference>
<protein>
    <submittedName>
        <fullName evidence="3">SHOCT domain-containing protein</fullName>
    </submittedName>
</protein>
<keyword evidence="1" id="KW-0812">Transmembrane</keyword>
<sequence length="97" mass="10805">MWGHWGAAAGAGFGHGPSHFFCMVLLGLLIFGAIYLFNRRRHRFGCIPAGAPHEEPRRPGGPDAMEALRQRYARGEIDTTTFEQMRERLGGSNRPPL</sequence>
<organism evidence="3 4">
    <name type="scientific">Ktedonosporobacter rubrisoli</name>
    <dbReference type="NCBI Taxonomy" id="2509675"/>
    <lineage>
        <taxon>Bacteria</taxon>
        <taxon>Bacillati</taxon>
        <taxon>Chloroflexota</taxon>
        <taxon>Ktedonobacteria</taxon>
        <taxon>Ktedonobacterales</taxon>
        <taxon>Ktedonosporobacteraceae</taxon>
        <taxon>Ktedonosporobacter</taxon>
    </lineage>
</organism>
<dbReference type="Proteomes" id="UP000290365">
    <property type="component" value="Chromosome"/>
</dbReference>
<dbReference type="Pfam" id="PF09851">
    <property type="entry name" value="SHOCT"/>
    <property type="match status" value="1"/>
</dbReference>
<evidence type="ECO:0000313" key="3">
    <source>
        <dbReference type="EMBL" id="QBD75358.1"/>
    </source>
</evidence>
<dbReference type="OrthoDB" id="164524at2"/>
<dbReference type="RefSeq" id="WP_129885957.1">
    <property type="nucleotide sequence ID" value="NZ_CP035758.1"/>
</dbReference>
<evidence type="ECO:0000256" key="1">
    <source>
        <dbReference type="SAM" id="Phobius"/>
    </source>
</evidence>
<dbReference type="EMBL" id="CP035758">
    <property type="protein sequence ID" value="QBD75358.1"/>
    <property type="molecule type" value="Genomic_DNA"/>
</dbReference>
<evidence type="ECO:0000313" key="4">
    <source>
        <dbReference type="Proteomes" id="UP000290365"/>
    </source>
</evidence>
<gene>
    <name evidence="3" type="ORF">EPA93_04820</name>
</gene>
<dbReference type="KEGG" id="kbs:EPA93_04820"/>
<reference evidence="3 4" key="1">
    <citation type="submission" date="2019-01" db="EMBL/GenBank/DDBJ databases">
        <title>Ktedonosporobacter rubrisoli SCAWS-G2.</title>
        <authorList>
            <person name="Huang Y."/>
            <person name="Yan B."/>
        </authorList>
    </citation>
    <scope>NUCLEOTIDE SEQUENCE [LARGE SCALE GENOMIC DNA]</scope>
    <source>
        <strain evidence="3 4">SCAWS-G2</strain>
    </source>
</reference>
<proteinExistence type="predicted"/>
<keyword evidence="4" id="KW-1185">Reference proteome</keyword>
<dbReference type="AlphaFoldDB" id="A0A4P6JJR0"/>
<feature type="domain" description="SHOCT" evidence="2">
    <location>
        <begin position="63"/>
        <end position="89"/>
    </location>
</feature>
<keyword evidence="1" id="KW-0472">Membrane</keyword>